<dbReference type="Pfam" id="PF13483">
    <property type="entry name" value="Lactamase_B_3"/>
    <property type="match status" value="1"/>
</dbReference>
<accession>H8G8X7</accession>
<dbReference type="InterPro" id="IPR050114">
    <property type="entry name" value="UPF0173_UPF0282_UlaG_hydrolase"/>
</dbReference>
<evidence type="ECO:0000313" key="2">
    <source>
        <dbReference type="EMBL" id="EHY89493.1"/>
    </source>
</evidence>
<name>H8G8X7_9PSEU</name>
<evidence type="ECO:0000313" key="3">
    <source>
        <dbReference type="Proteomes" id="UP000004705"/>
    </source>
</evidence>
<dbReference type="OrthoDB" id="3190691at2"/>
<dbReference type="EMBL" id="CM001466">
    <property type="protein sequence ID" value="EHY89493.1"/>
    <property type="molecule type" value="Genomic_DNA"/>
</dbReference>
<keyword evidence="2" id="KW-0378">Hydrolase</keyword>
<dbReference type="Gene3D" id="3.60.15.10">
    <property type="entry name" value="Ribonuclease Z/Hydroxyacylglutathione hydrolase-like"/>
    <property type="match status" value="1"/>
</dbReference>
<dbReference type="AlphaFoldDB" id="H8G8X7"/>
<protein>
    <submittedName>
        <fullName evidence="2">Zn-dependent hydrolase of beta-lactamase fold</fullName>
    </submittedName>
</protein>
<proteinExistence type="predicted"/>
<keyword evidence="3" id="KW-1185">Reference proteome</keyword>
<reference evidence="2 3" key="1">
    <citation type="journal article" date="2012" name="Stand. Genomic Sci.">
        <title>Genome sequence of the soil bacterium Saccharomonospora azurea type strain (NA-128(T)).</title>
        <authorList>
            <person name="Klenk H.P."/>
            <person name="Held B."/>
            <person name="Lucas S."/>
            <person name="Lapidus A."/>
            <person name="Copeland A."/>
            <person name="Hammon N."/>
            <person name="Pitluck S."/>
            <person name="Goodwin L.A."/>
            <person name="Han C."/>
            <person name="Tapia R."/>
            <person name="Brambilla E.M."/>
            <person name="Potter G."/>
            <person name="Land M."/>
            <person name="Ivanova N."/>
            <person name="Rohde M."/>
            <person name="Goker M."/>
            <person name="Detter J.C."/>
            <person name="Kyrpides N.C."/>
            <person name="Woyke T."/>
        </authorList>
    </citation>
    <scope>NUCLEOTIDE SEQUENCE [LARGE SCALE GENOMIC DNA]</scope>
    <source>
        <strain evidence="2 3">NA-128</strain>
    </source>
</reference>
<dbReference type="GO" id="GO:0016787">
    <property type="term" value="F:hydrolase activity"/>
    <property type="evidence" value="ECO:0007669"/>
    <property type="project" value="UniProtKB-KW"/>
</dbReference>
<dbReference type="HOGENOM" id="CLU_091682_0_0_11"/>
<evidence type="ECO:0000259" key="1">
    <source>
        <dbReference type="SMART" id="SM00849"/>
    </source>
</evidence>
<dbReference type="SMART" id="SM00849">
    <property type="entry name" value="Lactamase_B"/>
    <property type="match status" value="1"/>
</dbReference>
<dbReference type="SUPFAM" id="SSF56281">
    <property type="entry name" value="Metallo-hydrolase/oxidoreductase"/>
    <property type="match status" value="1"/>
</dbReference>
<dbReference type="InterPro" id="IPR036866">
    <property type="entry name" value="RibonucZ/Hydroxyglut_hydro"/>
</dbReference>
<dbReference type="PANTHER" id="PTHR43546">
    <property type="entry name" value="UPF0173 METAL-DEPENDENT HYDROLASE MJ1163-RELATED"/>
    <property type="match status" value="1"/>
</dbReference>
<dbReference type="PANTHER" id="PTHR43546:SF3">
    <property type="entry name" value="UPF0173 METAL-DEPENDENT HYDROLASE MJ1163"/>
    <property type="match status" value="1"/>
</dbReference>
<gene>
    <name evidence="2" type="ORF">SacazDRAFT_02599</name>
</gene>
<dbReference type="Proteomes" id="UP000004705">
    <property type="component" value="Chromosome"/>
</dbReference>
<dbReference type="InterPro" id="IPR001279">
    <property type="entry name" value="Metallo-B-lactamas"/>
</dbReference>
<organism evidence="2 3">
    <name type="scientific">Saccharomonospora azurea NA-128</name>
    <dbReference type="NCBI Taxonomy" id="882081"/>
    <lineage>
        <taxon>Bacteria</taxon>
        <taxon>Bacillati</taxon>
        <taxon>Actinomycetota</taxon>
        <taxon>Actinomycetes</taxon>
        <taxon>Pseudonocardiales</taxon>
        <taxon>Pseudonocardiaceae</taxon>
        <taxon>Saccharomonospora</taxon>
    </lineage>
</organism>
<feature type="domain" description="Metallo-beta-lactamase" evidence="1">
    <location>
        <begin position="7"/>
        <end position="176"/>
    </location>
</feature>
<dbReference type="RefSeq" id="WP_005442170.1">
    <property type="nucleotide sequence ID" value="NZ_CM001466.1"/>
</dbReference>
<sequence length="211" mass="22622">MKFVHYGHSCMLLETDHARLLFDPGALSSGFESLRDLDAVLITHQHYDHIDVEKLPGLLAANPSARLIVDPGTTKTIDNLEIAVTTASPGDTFDLGGTRVTAVGGQHARIHSDIPVIPNIGYVVDGGAFYHPGDAFFVPEHRVDVLALPTVGPWLKAGEAVDYLRAVSPRLAIPVHEALLARTAGYIGLYTNLAPDGTEVRVAPHGEPIDL</sequence>